<dbReference type="GO" id="GO:0048477">
    <property type="term" value="P:oogenesis"/>
    <property type="evidence" value="ECO:0000318"/>
    <property type="project" value="GO_Central"/>
</dbReference>
<protein>
    <submittedName>
        <fullName evidence="4">Meiotic double-stranded break formation protein 4</fullName>
    </submittedName>
</protein>
<evidence type="ECO:0000256" key="2">
    <source>
        <dbReference type="ARBA" id="ARBA00093453"/>
    </source>
</evidence>
<accession>F7CAD9</accession>
<dbReference type="GO" id="GO:0007283">
    <property type="term" value="P:spermatogenesis"/>
    <property type="evidence" value="ECO:0000318"/>
    <property type="project" value="GO_Central"/>
</dbReference>
<reference evidence="4 5" key="1">
    <citation type="journal article" date="2007" name="Nature">
        <title>Genome of the marsupial Monodelphis domestica reveals innovation in non-coding sequences.</title>
        <authorList>
            <person name="Mikkelsen T.S."/>
            <person name="Wakefield M.J."/>
            <person name="Aken B."/>
            <person name="Amemiya C.T."/>
            <person name="Chang J.L."/>
            <person name="Duke S."/>
            <person name="Garber M."/>
            <person name="Gentles A.J."/>
            <person name="Goodstadt L."/>
            <person name="Heger A."/>
            <person name="Jurka J."/>
            <person name="Kamal M."/>
            <person name="Mauceli E."/>
            <person name="Searle S.M."/>
            <person name="Sharpe T."/>
            <person name="Baker M.L."/>
            <person name="Batzer M.A."/>
            <person name="Benos P.V."/>
            <person name="Belov K."/>
            <person name="Clamp M."/>
            <person name="Cook A."/>
            <person name="Cuff J."/>
            <person name="Das R."/>
            <person name="Davidow L."/>
            <person name="Deakin J.E."/>
            <person name="Fazzari M.J."/>
            <person name="Glass J.L."/>
            <person name="Grabherr M."/>
            <person name="Greally J.M."/>
            <person name="Gu W."/>
            <person name="Hore T.A."/>
            <person name="Huttley G.A."/>
            <person name="Kleber M."/>
            <person name="Jirtle R.L."/>
            <person name="Koina E."/>
            <person name="Lee J.T."/>
            <person name="Mahony S."/>
            <person name="Marra M.A."/>
            <person name="Miller R.D."/>
            <person name="Nicholls R.D."/>
            <person name="Oda M."/>
            <person name="Papenfuss A.T."/>
            <person name="Parra Z.E."/>
            <person name="Pollock D.D."/>
            <person name="Ray D.A."/>
            <person name="Schein J.E."/>
            <person name="Speed T.P."/>
            <person name="Thompson K."/>
            <person name="VandeBerg J.L."/>
            <person name="Wade C.M."/>
            <person name="Walker J.A."/>
            <person name="Waters P.D."/>
            <person name="Webber C."/>
            <person name="Weidman J.R."/>
            <person name="Xie X."/>
            <person name="Zody M.C."/>
            <person name="Baldwin J."/>
            <person name="Abdouelleil A."/>
            <person name="Abdulkadir J."/>
            <person name="Abebe A."/>
            <person name="Abera B."/>
            <person name="Abreu J."/>
            <person name="Acer S.C."/>
            <person name="Aftuck L."/>
            <person name="Alexander A."/>
            <person name="An P."/>
            <person name="Anderson E."/>
            <person name="Anderson S."/>
            <person name="Arachi H."/>
            <person name="Azer M."/>
            <person name="Bachantsang P."/>
            <person name="Barry A."/>
            <person name="Bayul T."/>
            <person name="Berlin A."/>
            <person name="Bessette D."/>
            <person name="Bloom T."/>
            <person name="Bloom T."/>
            <person name="Boguslavskiy L."/>
            <person name="Bonnet C."/>
            <person name="Boukhgalter B."/>
            <person name="Bourzgui I."/>
            <person name="Brown A."/>
            <person name="Cahill P."/>
            <person name="Channer S."/>
            <person name="Cheshatsang Y."/>
            <person name="Chuda L."/>
            <person name="Citroen M."/>
            <person name="Collymore A."/>
            <person name="Cooke P."/>
            <person name="Costello M."/>
            <person name="D'Aco K."/>
            <person name="Daza R."/>
            <person name="De Haan G."/>
            <person name="DeGray S."/>
            <person name="DeMaso C."/>
            <person name="Dhargay N."/>
            <person name="Dooley K."/>
            <person name="Dooley E."/>
            <person name="Doricent M."/>
            <person name="Dorje P."/>
            <person name="Dorjee K."/>
            <person name="Dupes A."/>
            <person name="Elong R."/>
            <person name="Falk J."/>
            <person name="Farina A."/>
            <person name="Faro S."/>
            <person name="Ferguson D."/>
            <person name="Fisher S."/>
            <person name="Foley C.D."/>
            <person name="Franke A."/>
            <person name="Friedrich D."/>
            <person name="Gadbois L."/>
            <person name="Gearin G."/>
            <person name="Gearin C.R."/>
            <person name="Giannoukos G."/>
            <person name="Goode T."/>
            <person name="Graham J."/>
            <person name="Grandbois E."/>
            <person name="Grewal S."/>
            <person name="Gyaltsen K."/>
            <person name="Hafez N."/>
            <person name="Hagos B."/>
            <person name="Hall J."/>
            <person name="Henson C."/>
            <person name="Hollinger A."/>
            <person name="Honan T."/>
            <person name="Huard M.D."/>
            <person name="Hughes L."/>
            <person name="Hurhula B."/>
            <person name="Husby M.E."/>
            <person name="Kamat A."/>
            <person name="Kanga B."/>
            <person name="Kashin S."/>
            <person name="Khazanovich D."/>
            <person name="Kisner P."/>
            <person name="Lance K."/>
            <person name="Lara M."/>
            <person name="Lee W."/>
            <person name="Lennon N."/>
            <person name="Letendre F."/>
            <person name="LeVine R."/>
            <person name="Lipovsky A."/>
            <person name="Liu X."/>
            <person name="Liu J."/>
            <person name="Liu S."/>
            <person name="Lokyitsang T."/>
            <person name="Lokyitsang Y."/>
            <person name="Lubonja R."/>
            <person name="Lui A."/>
            <person name="MacDonald P."/>
            <person name="Magnisalis V."/>
            <person name="Maru K."/>
            <person name="Matthews C."/>
            <person name="McCusker W."/>
            <person name="McDonough S."/>
            <person name="Mehta T."/>
            <person name="Meldrim J."/>
            <person name="Meneus L."/>
            <person name="Mihai O."/>
            <person name="Mihalev A."/>
            <person name="Mihova T."/>
            <person name="Mittelman R."/>
            <person name="Mlenga V."/>
            <person name="Montmayeur A."/>
            <person name="Mulrain L."/>
            <person name="Navidi A."/>
            <person name="Naylor J."/>
            <person name="Negash T."/>
            <person name="Nguyen T."/>
            <person name="Nguyen N."/>
            <person name="Nicol R."/>
            <person name="Norbu C."/>
            <person name="Norbu N."/>
            <person name="Novod N."/>
            <person name="O'Neill B."/>
            <person name="Osman S."/>
            <person name="Markiewicz E."/>
            <person name="Oyono O.L."/>
            <person name="Patti C."/>
            <person name="Phunkhang P."/>
            <person name="Pierre F."/>
            <person name="Priest M."/>
            <person name="Raghuraman S."/>
            <person name="Rege F."/>
            <person name="Reyes R."/>
            <person name="Rise C."/>
            <person name="Rogov P."/>
            <person name="Ross K."/>
            <person name="Ryan E."/>
            <person name="Settipalli S."/>
            <person name="Shea T."/>
            <person name="Sherpa N."/>
            <person name="Shi L."/>
            <person name="Shih D."/>
            <person name="Sparrow T."/>
            <person name="Spaulding J."/>
            <person name="Stalker J."/>
            <person name="Stange-Thomann N."/>
            <person name="Stavropoulos S."/>
            <person name="Stone C."/>
            <person name="Strader C."/>
            <person name="Tesfaye S."/>
            <person name="Thomson T."/>
            <person name="Thoulutsang Y."/>
            <person name="Thoulutsang D."/>
            <person name="Topham K."/>
            <person name="Topping I."/>
            <person name="Tsamla T."/>
            <person name="Vassiliev H."/>
            <person name="Vo A."/>
            <person name="Wangchuk T."/>
            <person name="Wangdi T."/>
            <person name="Weiand M."/>
            <person name="Wilkinson J."/>
            <person name="Wilson A."/>
            <person name="Yadav S."/>
            <person name="Young G."/>
            <person name="Yu Q."/>
            <person name="Zembek L."/>
            <person name="Zhong D."/>
            <person name="Zimmer A."/>
            <person name="Zwirko Z."/>
            <person name="Jaffe D.B."/>
            <person name="Alvarez P."/>
            <person name="Brockman W."/>
            <person name="Butler J."/>
            <person name="Chin C."/>
            <person name="Gnerre S."/>
            <person name="MacCallum I."/>
            <person name="Graves J.A."/>
            <person name="Ponting C.P."/>
            <person name="Breen M."/>
            <person name="Samollow P.B."/>
            <person name="Lander E.S."/>
            <person name="Lindblad-Toh K."/>
        </authorList>
    </citation>
    <scope>NUCLEOTIDE SEQUENCE [LARGE SCALE GENOMIC DNA]</scope>
</reference>
<reference evidence="4" key="2">
    <citation type="submission" date="2025-08" db="UniProtKB">
        <authorList>
            <consortium name="Ensembl"/>
        </authorList>
    </citation>
    <scope>IDENTIFICATION</scope>
</reference>
<dbReference type="Proteomes" id="UP000002280">
    <property type="component" value="Chromosome 2"/>
</dbReference>
<dbReference type="Pfam" id="PF13971">
    <property type="entry name" value="Mei4"/>
    <property type="match status" value="1"/>
</dbReference>
<evidence type="ECO:0000256" key="1">
    <source>
        <dbReference type="ARBA" id="ARBA00023254"/>
    </source>
</evidence>
<dbReference type="STRING" id="13616.ENSMODP00000023039"/>
<dbReference type="GO" id="GO:0006310">
    <property type="term" value="P:DNA recombination"/>
    <property type="evidence" value="ECO:0007669"/>
    <property type="project" value="InterPro"/>
</dbReference>
<dbReference type="GO" id="GO:0007129">
    <property type="term" value="P:homologous chromosome pairing at meiosis"/>
    <property type="evidence" value="ECO:0000318"/>
    <property type="project" value="GO_Central"/>
</dbReference>
<evidence type="ECO:0000313" key="4">
    <source>
        <dbReference type="Ensembl" id="ENSMODP00000023039.3"/>
    </source>
</evidence>
<dbReference type="InterPro" id="IPR025888">
    <property type="entry name" value="MEI4"/>
</dbReference>
<dbReference type="Bgee" id="ENSMODG00000018477">
    <property type="expression patterns" value="Expressed in spermatid and 4 other cell types or tissues"/>
</dbReference>
<evidence type="ECO:0000313" key="5">
    <source>
        <dbReference type="Proteomes" id="UP000002280"/>
    </source>
</evidence>
<dbReference type="GO" id="GO:0042138">
    <property type="term" value="P:meiotic DNA double-strand break formation"/>
    <property type="evidence" value="ECO:0000318"/>
    <property type="project" value="GO_Central"/>
</dbReference>
<dbReference type="GeneTree" id="ENSGT00390000013856"/>
<keyword evidence="5" id="KW-1185">Reference proteome</keyword>
<reference evidence="4" key="3">
    <citation type="submission" date="2025-09" db="UniProtKB">
        <authorList>
            <consortium name="Ensembl"/>
        </authorList>
    </citation>
    <scope>IDENTIFICATION</scope>
</reference>
<dbReference type="PANTHER" id="PTHR28575">
    <property type="entry name" value="MEIOSIS-SPECIFIC PROTEIN MEI4"/>
    <property type="match status" value="1"/>
</dbReference>
<dbReference type="AlphaFoldDB" id="F7CAD9"/>
<dbReference type="InParanoid" id="F7CAD9"/>
<dbReference type="GO" id="GO:0000800">
    <property type="term" value="C:lateral element"/>
    <property type="evidence" value="ECO:0000318"/>
    <property type="project" value="GO_Central"/>
</dbReference>
<keyword evidence="1" id="KW-0469">Meiosis</keyword>
<gene>
    <name evidence="4" type="primary">MEI4</name>
</gene>
<comment type="similarity">
    <text evidence="2">Belongs to the MEI4L family.</text>
</comment>
<dbReference type="Ensembl" id="ENSMODT00000023450.3">
    <property type="protein sequence ID" value="ENSMODP00000023039.3"/>
    <property type="gene ID" value="ENSMODG00000018477.4"/>
</dbReference>
<dbReference type="eggNOG" id="ENOG502S31K">
    <property type="taxonomic scope" value="Eukaryota"/>
</dbReference>
<dbReference type="FunCoup" id="F7CAD9">
    <property type="interactions" value="13"/>
</dbReference>
<proteinExistence type="inferred from homology"/>
<dbReference type="HOGENOM" id="CLU_055456_0_0_1"/>
<sequence length="399" mass="45711">MGLKRMEVQTWYLKSSKLALALAIIRSKPPNRNSREYTEHLAKMLSGQDGEWRSKVEALETEVLQLRQKLLLSKICPIPQVNNRNPTKPLPSKELESPEDISNQLEDSGCDVLSETRTDPSELSQNIEESFISSSEISLYQPPIVKNHCALHEKTLSSHLQFLQHVLELKNLTESGSLKTDLNKYESDCSTVSDSVFRLLDGLIAFYSNPKLPFSNFLTEAVCILTSLIDDCNLSNHILKKCFKKLEEFEKTLVQVILKSTNINRFQVQNYISNSLVILGKCSFLRKPVIALLLLEVNNFTDKLRNMHQVQSRYDLSCYENIFSLFWVLEQLLQEGTKNSNNMPSKGPIEQETKKFLEQLDQTILHLSDEFPLFTLYIWRVGVLLNSTEIRTVENNSPP</sequence>
<dbReference type="PANTHER" id="PTHR28575:SF1">
    <property type="entry name" value="MEIOSIS-SPECIFIC PROTEIN MEI4"/>
    <property type="match status" value="1"/>
</dbReference>
<evidence type="ECO:0000256" key="3">
    <source>
        <dbReference type="SAM" id="MobiDB-lite"/>
    </source>
</evidence>
<name>F7CAD9_MONDO</name>
<dbReference type="OMA" id="MYDITQY"/>
<organism evidence="4 5">
    <name type="scientific">Monodelphis domestica</name>
    <name type="common">Gray short-tailed opossum</name>
    <dbReference type="NCBI Taxonomy" id="13616"/>
    <lineage>
        <taxon>Eukaryota</taxon>
        <taxon>Metazoa</taxon>
        <taxon>Chordata</taxon>
        <taxon>Craniata</taxon>
        <taxon>Vertebrata</taxon>
        <taxon>Euteleostomi</taxon>
        <taxon>Mammalia</taxon>
        <taxon>Metatheria</taxon>
        <taxon>Didelphimorphia</taxon>
        <taxon>Didelphidae</taxon>
        <taxon>Monodelphis</taxon>
    </lineage>
</organism>
<feature type="region of interest" description="Disordered" evidence="3">
    <location>
        <begin position="82"/>
        <end position="102"/>
    </location>
</feature>